<dbReference type="InterPro" id="IPR017508">
    <property type="entry name" value="HipA_N1"/>
</dbReference>
<evidence type="ECO:0000256" key="2">
    <source>
        <dbReference type="ARBA" id="ARBA00022679"/>
    </source>
</evidence>
<dbReference type="STRING" id="435908.IDSA_06560"/>
<dbReference type="GO" id="GO:0004674">
    <property type="term" value="F:protein serine/threonine kinase activity"/>
    <property type="evidence" value="ECO:0007669"/>
    <property type="project" value="TreeGrafter"/>
</dbReference>
<reference evidence="6 7" key="1">
    <citation type="submission" date="2014-06" db="EMBL/GenBank/DDBJ databases">
        <title>The draft genome sequence of Idiomarina salinarum ISL-52.</title>
        <authorList>
            <person name="Du J."/>
            <person name="Shao Z."/>
        </authorList>
    </citation>
    <scope>NUCLEOTIDE SEQUENCE [LARGE SCALE GENOMIC DNA]</scope>
    <source>
        <strain evidence="6 7">ISL-52</strain>
    </source>
</reference>
<protein>
    <submittedName>
        <fullName evidence="6">Phosphatidylinositol kinase</fullName>
    </submittedName>
</protein>
<evidence type="ECO:0000256" key="1">
    <source>
        <dbReference type="ARBA" id="ARBA00010164"/>
    </source>
</evidence>
<dbReference type="EMBL" id="JPER01000002">
    <property type="protein sequence ID" value="KFZ31135.1"/>
    <property type="molecule type" value="Genomic_DNA"/>
</dbReference>
<evidence type="ECO:0000256" key="3">
    <source>
        <dbReference type="ARBA" id="ARBA00022777"/>
    </source>
</evidence>
<dbReference type="PANTHER" id="PTHR37419:SF1">
    <property type="entry name" value="SERINE_THREONINE-PROTEIN KINASE TOXIN HIPA"/>
    <property type="match status" value="1"/>
</dbReference>
<dbReference type="NCBIfam" id="TIGR03071">
    <property type="entry name" value="couple_hipA"/>
    <property type="match status" value="1"/>
</dbReference>
<evidence type="ECO:0000259" key="4">
    <source>
        <dbReference type="Pfam" id="PF07804"/>
    </source>
</evidence>
<dbReference type="GO" id="GO:0005829">
    <property type="term" value="C:cytosol"/>
    <property type="evidence" value="ECO:0007669"/>
    <property type="project" value="TreeGrafter"/>
</dbReference>
<proteinExistence type="inferred from homology"/>
<comment type="caution">
    <text evidence="6">The sequence shown here is derived from an EMBL/GenBank/DDBJ whole genome shotgun (WGS) entry which is preliminary data.</text>
</comment>
<name>A0A094ITX9_9GAMM</name>
<dbReference type="Gene3D" id="1.10.1070.20">
    <property type="match status" value="1"/>
</dbReference>
<evidence type="ECO:0000259" key="5">
    <source>
        <dbReference type="Pfam" id="PF13657"/>
    </source>
</evidence>
<dbReference type="Pfam" id="PF13657">
    <property type="entry name" value="Couple_hipA"/>
    <property type="match status" value="1"/>
</dbReference>
<dbReference type="OrthoDB" id="9805913at2"/>
<dbReference type="InterPro" id="IPR052028">
    <property type="entry name" value="HipA_Ser/Thr_kinase"/>
</dbReference>
<dbReference type="Proteomes" id="UP000054363">
    <property type="component" value="Unassembled WGS sequence"/>
</dbReference>
<feature type="domain" description="HipA N-terminal subdomain 1" evidence="5">
    <location>
        <begin position="16"/>
        <end position="116"/>
    </location>
</feature>
<sequence length="421" mass="47326">MAYSREEHVQALGLTLHGVHIAVLAHFAGNKNILTFNPDYLSGQVAQDLPVVTMRQLLQPDYLNHPFIHSQQLPPLLSNLLPEGSLREWMSSELKVNSINEFPMFAWAGRNLPGAIIAEPLPPDEIPDWSLSPRDKVSPIAMPVNVPARKFSLAGVQMKFSSVRQGARFSISESSDGESWIIKTPSTTHKAVVENEYTSMKLAEAAGITIPEVKLVQLSDLDGLPDIPLPGESTAYAIRRFDRSDAGRIHTEDFAQIMGLYPVDKYGKVNHEQIAAALHQVGTQGLSDVQQLARRLLVNILLGNGDAHIKNWSVYYPDQLNPLLAPAYDIVSTIAYVEPDRLALNLNKHKDWDAMTFYSFEQWAKRINVSWPAIRIHLQDVMEKARTLWPAMLDELPMLENHKAKLRAHWSNLKQDFRITT</sequence>
<feature type="domain" description="HipA-like C-terminal" evidence="4">
    <location>
        <begin position="151"/>
        <end position="389"/>
    </location>
</feature>
<dbReference type="Pfam" id="PF07804">
    <property type="entry name" value="HipA_C"/>
    <property type="match status" value="1"/>
</dbReference>
<keyword evidence="7" id="KW-1185">Reference proteome</keyword>
<dbReference type="RefSeq" id="WP_034775196.1">
    <property type="nucleotide sequence ID" value="NZ_JPER01000002.1"/>
</dbReference>
<accession>A0A094ITX9</accession>
<dbReference type="PANTHER" id="PTHR37419">
    <property type="entry name" value="SERINE/THREONINE-PROTEIN KINASE TOXIN HIPA"/>
    <property type="match status" value="1"/>
</dbReference>
<organism evidence="6 7">
    <name type="scientific">Pseudidiomarina salinarum</name>
    <dbReference type="NCBI Taxonomy" id="435908"/>
    <lineage>
        <taxon>Bacteria</taxon>
        <taxon>Pseudomonadati</taxon>
        <taxon>Pseudomonadota</taxon>
        <taxon>Gammaproteobacteria</taxon>
        <taxon>Alteromonadales</taxon>
        <taxon>Idiomarinaceae</taxon>
        <taxon>Pseudidiomarina</taxon>
    </lineage>
</organism>
<dbReference type="AlphaFoldDB" id="A0A094ITX9"/>
<evidence type="ECO:0000313" key="7">
    <source>
        <dbReference type="Proteomes" id="UP000054363"/>
    </source>
</evidence>
<dbReference type="InterPro" id="IPR012893">
    <property type="entry name" value="HipA-like_C"/>
</dbReference>
<comment type="similarity">
    <text evidence="1">Belongs to the HipA Ser/Thr kinase family.</text>
</comment>
<keyword evidence="2" id="KW-0808">Transferase</keyword>
<gene>
    <name evidence="6" type="ORF">IDSA_06560</name>
</gene>
<evidence type="ECO:0000313" key="6">
    <source>
        <dbReference type="EMBL" id="KFZ31135.1"/>
    </source>
</evidence>
<dbReference type="eggNOG" id="COG3550">
    <property type="taxonomic scope" value="Bacteria"/>
</dbReference>
<keyword evidence="3 6" id="KW-0418">Kinase</keyword>